<keyword evidence="5" id="KW-0175">Coiled coil</keyword>
<dbReference type="InterPro" id="IPR003593">
    <property type="entry name" value="AAA+_ATPase"/>
</dbReference>
<dbReference type="InterPro" id="IPR024590">
    <property type="entry name" value="HrpA_C"/>
</dbReference>
<dbReference type="SUPFAM" id="SSF52540">
    <property type="entry name" value="P-loop containing nucleoside triphosphate hydrolases"/>
    <property type="match status" value="1"/>
</dbReference>
<dbReference type="GO" id="GO:0005524">
    <property type="term" value="F:ATP binding"/>
    <property type="evidence" value="ECO:0007669"/>
    <property type="project" value="UniProtKB-KW"/>
</dbReference>
<dbReference type="Pfam" id="PF00271">
    <property type="entry name" value="Helicase_C"/>
    <property type="match status" value="1"/>
</dbReference>
<evidence type="ECO:0000256" key="3">
    <source>
        <dbReference type="ARBA" id="ARBA00022806"/>
    </source>
</evidence>
<dbReference type="Pfam" id="PF04408">
    <property type="entry name" value="WHD_HA2"/>
    <property type="match status" value="1"/>
</dbReference>
<keyword evidence="2 9" id="KW-0378">Hydrolase</keyword>
<dbReference type="InterPro" id="IPR001650">
    <property type="entry name" value="Helicase_C-like"/>
</dbReference>
<keyword evidence="1" id="KW-0547">Nucleotide-binding</keyword>
<reference evidence="9 10" key="1">
    <citation type="submission" date="2019-02" db="EMBL/GenBank/DDBJ databases">
        <title>Deep-cultivation of Planctomycetes and their phenomic and genomic characterization uncovers novel biology.</title>
        <authorList>
            <person name="Wiegand S."/>
            <person name="Jogler M."/>
            <person name="Boedeker C."/>
            <person name="Pinto D."/>
            <person name="Vollmers J."/>
            <person name="Rivas-Marin E."/>
            <person name="Kohn T."/>
            <person name="Peeters S.H."/>
            <person name="Heuer A."/>
            <person name="Rast P."/>
            <person name="Oberbeckmann S."/>
            <person name="Bunk B."/>
            <person name="Jeske O."/>
            <person name="Meyerdierks A."/>
            <person name="Storesund J.E."/>
            <person name="Kallscheuer N."/>
            <person name="Luecker S."/>
            <person name="Lage O.M."/>
            <person name="Pohl T."/>
            <person name="Merkel B.J."/>
            <person name="Hornburger P."/>
            <person name="Mueller R.-W."/>
            <person name="Bruemmer F."/>
            <person name="Labrenz M."/>
            <person name="Spormann A.M."/>
            <person name="Op den Camp H."/>
            <person name="Overmann J."/>
            <person name="Amann R."/>
            <person name="Jetten M.S.M."/>
            <person name="Mascher T."/>
            <person name="Medema M.H."/>
            <person name="Devos D.P."/>
            <person name="Kaster A.-K."/>
            <person name="Ovreas L."/>
            <person name="Rohde M."/>
            <person name="Galperin M.Y."/>
            <person name="Jogler C."/>
        </authorList>
    </citation>
    <scope>NUCLEOTIDE SEQUENCE [LARGE SCALE GENOMIC DNA]</scope>
    <source>
        <strain evidence="9 10">Pan161</strain>
    </source>
</reference>
<dbReference type="Pfam" id="PF07717">
    <property type="entry name" value="OB_NTP_bind"/>
    <property type="match status" value="1"/>
</dbReference>
<feature type="coiled-coil region" evidence="5">
    <location>
        <begin position="49"/>
        <end position="83"/>
    </location>
</feature>
<dbReference type="EMBL" id="CP036343">
    <property type="protein sequence ID" value="QDT93853.1"/>
    <property type="molecule type" value="Genomic_DNA"/>
</dbReference>
<feature type="domain" description="Helicase ATP-binding" evidence="7">
    <location>
        <begin position="103"/>
        <end position="266"/>
    </location>
</feature>
<dbReference type="RefSeq" id="WP_145231817.1">
    <property type="nucleotide sequence ID" value="NZ_CP036343.1"/>
</dbReference>
<dbReference type="PANTHER" id="PTHR18934:SF99">
    <property type="entry name" value="ATP-DEPENDENT RNA HELICASE DHX37-RELATED"/>
    <property type="match status" value="1"/>
</dbReference>
<dbReference type="OrthoDB" id="9808833at2"/>
<dbReference type="CDD" id="cd18791">
    <property type="entry name" value="SF2_C_RHA"/>
    <property type="match status" value="1"/>
</dbReference>
<gene>
    <name evidence="9" type="primary">hrpB</name>
    <name evidence="9" type="ORF">Pan161_55400</name>
</gene>
<dbReference type="SMART" id="SM00382">
    <property type="entry name" value="AAA"/>
    <property type="match status" value="1"/>
</dbReference>
<proteinExistence type="predicted"/>
<feature type="compositionally biased region" description="Basic and acidic residues" evidence="6">
    <location>
        <begin position="281"/>
        <end position="298"/>
    </location>
</feature>
<dbReference type="SMART" id="SM00490">
    <property type="entry name" value="HELICc"/>
    <property type="match status" value="1"/>
</dbReference>
<dbReference type="GO" id="GO:0016787">
    <property type="term" value="F:hydrolase activity"/>
    <property type="evidence" value="ECO:0007669"/>
    <property type="project" value="UniProtKB-KW"/>
</dbReference>
<evidence type="ECO:0000256" key="5">
    <source>
        <dbReference type="SAM" id="Coils"/>
    </source>
</evidence>
<dbReference type="PROSITE" id="PS51194">
    <property type="entry name" value="HELICASE_CTER"/>
    <property type="match status" value="1"/>
</dbReference>
<dbReference type="PANTHER" id="PTHR18934">
    <property type="entry name" value="ATP-DEPENDENT RNA HELICASE"/>
    <property type="match status" value="1"/>
</dbReference>
<keyword evidence="3 9" id="KW-0347">Helicase</keyword>
<dbReference type="PROSITE" id="PS51192">
    <property type="entry name" value="HELICASE_ATP_BIND_1"/>
    <property type="match status" value="1"/>
</dbReference>
<dbReference type="Gene3D" id="1.20.120.1080">
    <property type="match status" value="1"/>
</dbReference>
<dbReference type="InterPro" id="IPR048333">
    <property type="entry name" value="HA2_WH"/>
</dbReference>
<dbReference type="InterPro" id="IPR014001">
    <property type="entry name" value="Helicase_ATP-bd"/>
</dbReference>
<organism evidence="9 10">
    <name type="scientific">Gimesia algae</name>
    <dbReference type="NCBI Taxonomy" id="2527971"/>
    <lineage>
        <taxon>Bacteria</taxon>
        <taxon>Pseudomonadati</taxon>
        <taxon>Planctomycetota</taxon>
        <taxon>Planctomycetia</taxon>
        <taxon>Planctomycetales</taxon>
        <taxon>Planctomycetaceae</taxon>
        <taxon>Gimesia</taxon>
    </lineage>
</organism>
<dbReference type="FunFam" id="1.20.120.1080:FF:000005">
    <property type="entry name" value="ATP-dependent helicase HrpA"/>
    <property type="match status" value="1"/>
</dbReference>
<name>A0A517VLF4_9PLAN</name>
<dbReference type="NCBIfam" id="TIGR01967">
    <property type="entry name" value="DEAH_box_HrpA"/>
    <property type="match status" value="1"/>
</dbReference>
<dbReference type="EC" id="3.6.4.13" evidence="9"/>
<dbReference type="GO" id="GO:0003724">
    <property type="term" value="F:RNA helicase activity"/>
    <property type="evidence" value="ECO:0007669"/>
    <property type="project" value="UniProtKB-EC"/>
</dbReference>
<accession>A0A517VLF4</accession>
<keyword evidence="10" id="KW-1185">Reference proteome</keyword>
<evidence type="ECO:0000256" key="1">
    <source>
        <dbReference type="ARBA" id="ARBA00022741"/>
    </source>
</evidence>
<feature type="domain" description="Helicase C-terminal" evidence="8">
    <location>
        <begin position="314"/>
        <end position="487"/>
    </location>
</feature>
<dbReference type="Gene3D" id="3.40.50.300">
    <property type="entry name" value="P-loop containing nucleotide triphosphate hydrolases"/>
    <property type="match status" value="2"/>
</dbReference>
<keyword evidence="4" id="KW-0067">ATP-binding</keyword>
<evidence type="ECO:0000256" key="4">
    <source>
        <dbReference type="ARBA" id="ARBA00022840"/>
    </source>
</evidence>
<feature type="region of interest" description="Disordered" evidence="6">
    <location>
        <begin position="281"/>
        <end position="315"/>
    </location>
</feature>
<evidence type="ECO:0000259" key="7">
    <source>
        <dbReference type="PROSITE" id="PS51192"/>
    </source>
</evidence>
<evidence type="ECO:0000313" key="9">
    <source>
        <dbReference type="EMBL" id="QDT93853.1"/>
    </source>
</evidence>
<dbReference type="Pfam" id="PF00270">
    <property type="entry name" value="DEAD"/>
    <property type="match status" value="1"/>
</dbReference>
<dbReference type="SMART" id="SM00847">
    <property type="entry name" value="HA2"/>
    <property type="match status" value="1"/>
</dbReference>
<evidence type="ECO:0000256" key="2">
    <source>
        <dbReference type="ARBA" id="ARBA00022801"/>
    </source>
</evidence>
<protein>
    <submittedName>
        <fullName evidence="9">ATP-dependent RNA helicase HrpB</fullName>
        <ecNumber evidence="9">3.6.4.13</ecNumber>
    </submittedName>
</protein>
<dbReference type="Pfam" id="PF11898">
    <property type="entry name" value="DUF3418"/>
    <property type="match status" value="1"/>
</dbReference>
<evidence type="ECO:0000259" key="8">
    <source>
        <dbReference type="PROSITE" id="PS51194"/>
    </source>
</evidence>
<evidence type="ECO:0000256" key="6">
    <source>
        <dbReference type="SAM" id="MobiDB-lite"/>
    </source>
</evidence>
<dbReference type="KEGG" id="gax:Pan161_55400"/>
<dbReference type="GO" id="GO:0003723">
    <property type="term" value="F:RNA binding"/>
    <property type="evidence" value="ECO:0007669"/>
    <property type="project" value="TreeGrafter"/>
</dbReference>
<dbReference type="Pfam" id="PF21010">
    <property type="entry name" value="HA2_C"/>
    <property type="match status" value="1"/>
</dbReference>
<dbReference type="InterPro" id="IPR011545">
    <property type="entry name" value="DEAD/DEAH_box_helicase_dom"/>
</dbReference>
<evidence type="ECO:0000313" key="10">
    <source>
        <dbReference type="Proteomes" id="UP000316855"/>
    </source>
</evidence>
<dbReference type="Proteomes" id="UP000316855">
    <property type="component" value="Chromosome"/>
</dbReference>
<dbReference type="SMART" id="SM00487">
    <property type="entry name" value="DEXDc"/>
    <property type="match status" value="1"/>
</dbReference>
<sequence length="1338" mass="151938">MSRGDVNSAAADAGAASEAATAALSELPALIARAMAGDQFRLSQRLRSIKQAQKSKKPFDKNLQRLREELEKSLARREERRKLCPKITFDQSLPIHEELESIQKTIEENQVVIVCGETGSGKSTQLPKLLLSMGRGISGIIGHTQPRRIAARSVAARISEELGREQGTACGFKIRFTDTTNPNTYIKLMTDGIMLAETQTDSFLNQYDTIIIDEAHERSLNIDFLLGFLKRLLPKRRDLRVIITSATIDAERFSEHFASRQGPAPILNVSGRTYPVEIRYRPFDDEPAGKETGKETGKSHHNSSQNNSRDEQSQLADAVNELAAIDDGDILIFVATEWDIRETAKLLRGRSIIGDDGGRQTEIVPLYGRLSTAEQNKVFRPSSYRRIVIATNVAESSITVPGIRYVIDTGLARISRYSSRSQVQRLPIEAVSQASANQRAGRCGRVAPGICIRLYSEADYNGRDEFTSPEILRTNLASVILQTLNMRLGAIEEFPFLDPPKPTAIRDGYSTLYELGAIDEQNRLTDIGRKISRLPVDPRIARMILAAHDENCLHEILIIAAALELQDPRERPIEKQQAADEAHEQFRDPDSDFLSFLKLWDFYHKLKEEQSHSRLRRACVQNFLSYNRLREWADIFRQLRQLVEESGIKPHPRKDDSAAIHRALLPGLLSNIAMRSDTHEYTGAGQQKYFLWPGSGIFEKKPKWIISAELIETSKRYARTVAKISPNWIEPAAPHLVKKSWSDPRWNGEAGSAVATEKVTLFGLTIVPRRPVHYGKIDPEHSRTLLLQYGLVEGDININVDFLAHNQKFIEDLEQQQARSRRYDLIPSQEQQFAYYDQRIPEDVYDGVSLKKWWKVASRKTPTLLNMRLEDFFDTQSEEIDEGEFPDAINMGKMQFPLEYHLEPGAEEDGVTVSIPQESLNQLSPQRLGWLVPGLLEEKVAAMIKALPKAVRRMLVPAPETAKQVVSKLEFGKGSFEETVAEMLSQISGERITADQFEIQRLPQHLQMNIRVLDQGGDAIAVNRNLTQLRQEYGSKAASSFTALSDDHWSQSGLTDWTFGDFPAEVQIQHDQLSLTGFPSLVDEQTTVALCLRDTPERAAYETRFGLRRLFVLSEHKRLKAQIEHLPDLNRISLYATAIGGINLREQLVELLAERTLFGRKEQLPRNEAQYRQLVKEWRNQIPVAAQDLASLLPGLFEQYHKMKVTLDKTKVPAWSEPLHDMRAQLNAMINARFLVSTPYPWLQQFPRYLQGMEMRLSKLGGTGLKKDITNIRSISRYFELYSQRAKQHHEREIVDPQLIKFRWMLEELRVSLFAQKLGTALKVSPKILDQQWAAVRD</sequence>
<dbReference type="InterPro" id="IPR010222">
    <property type="entry name" value="RNA_helicase_HrpA"/>
</dbReference>
<dbReference type="InterPro" id="IPR007502">
    <property type="entry name" value="Helicase-assoc_dom"/>
</dbReference>
<dbReference type="InterPro" id="IPR027417">
    <property type="entry name" value="P-loop_NTPase"/>
</dbReference>
<dbReference type="InterPro" id="IPR011709">
    <property type="entry name" value="DEAD-box_helicase_OB_fold"/>
</dbReference>